<proteinExistence type="inferred from homology"/>
<dbReference type="SUPFAM" id="SSF54001">
    <property type="entry name" value="Cysteine proteinases"/>
    <property type="match status" value="1"/>
</dbReference>
<keyword evidence="3" id="KW-0378">Hydrolase</keyword>
<comment type="similarity">
    <text evidence="1">Belongs to the peptidase C48 family.</text>
</comment>
<dbReference type="STRING" id="578459.A0A194SCC1"/>
<dbReference type="GeneID" id="28972537"/>
<dbReference type="RefSeq" id="XP_018273090.1">
    <property type="nucleotide sequence ID" value="XM_018412088.1"/>
</dbReference>
<dbReference type="GO" id="GO:0006508">
    <property type="term" value="P:proteolysis"/>
    <property type="evidence" value="ECO:0007669"/>
    <property type="project" value="UniProtKB-KW"/>
</dbReference>
<evidence type="ECO:0000256" key="4">
    <source>
        <dbReference type="ARBA" id="ARBA00022807"/>
    </source>
</evidence>
<gene>
    <name evidence="6" type="ORF">RHOBADRAFT_12319</name>
</gene>
<accession>A0A194SCC1</accession>
<evidence type="ECO:0000313" key="6">
    <source>
        <dbReference type="EMBL" id="KPV77041.1"/>
    </source>
</evidence>
<feature type="non-terminal residue" evidence="6">
    <location>
        <position position="1"/>
    </location>
</feature>
<dbReference type="GO" id="GO:0005634">
    <property type="term" value="C:nucleus"/>
    <property type="evidence" value="ECO:0007669"/>
    <property type="project" value="TreeGrafter"/>
</dbReference>
<protein>
    <recommendedName>
        <fullName evidence="5">Ubiquitin-like protease family profile domain-containing protein</fullName>
    </recommendedName>
</protein>
<evidence type="ECO:0000313" key="7">
    <source>
        <dbReference type="Proteomes" id="UP000053890"/>
    </source>
</evidence>
<keyword evidence="4" id="KW-0788">Thiol protease</keyword>
<dbReference type="PANTHER" id="PTHR12606:SF141">
    <property type="entry name" value="GH15225P-RELATED"/>
    <property type="match status" value="1"/>
</dbReference>
<organism evidence="6 7">
    <name type="scientific">Rhodotorula graminis (strain WP1)</name>
    <dbReference type="NCBI Taxonomy" id="578459"/>
    <lineage>
        <taxon>Eukaryota</taxon>
        <taxon>Fungi</taxon>
        <taxon>Dikarya</taxon>
        <taxon>Basidiomycota</taxon>
        <taxon>Pucciniomycotina</taxon>
        <taxon>Microbotryomycetes</taxon>
        <taxon>Sporidiobolales</taxon>
        <taxon>Sporidiobolaceae</taxon>
        <taxon>Rhodotorula</taxon>
    </lineage>
</organism>
<dbReference type="InterPro" id="IPR038765">
    <property type="entry name" value="Papain-like_cys_pep_sf"/>
</dbReference>
<dbReference type="AlphaFoldDB" id="A0A194SCC1"/>
<reference evidence="6 7" key="1">
    <citation type="journal article" date="2015" name="Front. Microbiol.">
        <title>Genome sequence of the plant growth promoting endophytic yeast Rhodotorula graminis WP1.</title>
        <authorList>
            <person name="Firrincieli A."/>
            <person name="Otillar R."/>
            <person name="Salamov A."/>
            <person name="Schmutz J."/>
            <person name="Khan Z."/>
            <person name="Redman R.S."/>
            <person name="Fleck N.D."/>
            <person name="Lindquist E."/>
            <person name="Grigoriev I.V."/>
            <person name="Doty S.L."/>
        </authorList>
    </citation>
    <scope>NUCLEOTIDE SEQUENCE [LARGE SCALE GENOMIC DNA]</scope>
    <source>
        <strain evidence="6 7">WP1</strain>
    </source>
</reference>
<dbReference type="Proteomes" id="UP000053890">
    <property type="component" value="Unassembled WGS sequence"/>
</dbReference>
<dbReference type="PANTHER" id="PTHR12606">
    <property type="entry name" value="SENTRIN/SUMO-SPECIFIC PROTEASE"/>
    <property type="match status" value="1"/>
</dbReference>
<dbReference type="PROSITE" id="PS50600">
    <property type="entry name" value="ULP_PROTEASE"/>
    <property type="match status" value="1"/>
</dbReference>
<evidence type="ECO:0000256" key="1">
    <source>
        <dbReference type="ARBA" id="ARBA00005234"/>
    </source>
</evidence>
<evidence type="ECO:0000256" key="3">
    <source>
        <dbReference type="ARBA" id="ARBA00022801"/>
    </source>
</evidence>
<evidence type="ECO:0000259" key="5">
    <source>
        <dbReference type="PROSITE" id="PS50600"/>
    </source>
</evidence>
<dbReference type="GO" id="GO:0016929">
    <property type="term" value="F:deSUMOylase activity"/>
    <property type="evidence" value="ECO:0007669"/>
    <property type="project" value="TreeGrafter"/>
</dbReference>
<feature type="domain" description="Ubiquitin-like protease family profile" evidence="5">
    <location>
        <begin position="32"/>
        <end position="210"/>
    </location>
</feature>
<keyword evidence="7" id="KW-1185">Reference proteome</keyword>
<dbReference type="OrthoDB" id="1939479at2759"/>
<dbReference type="GO" id="GO:0016926">
    <property type="term" value="P:protein desumoylation"/>
    <property type="evidence" value="ECO:0007669"/>
    <property type="project" value="TreeGrafter"/>
</dbReference>
<dbReference type="Pfam" id="PF02902">
    <property type="entry name" value="Peptidase_C48"/>
    <property type="match status" value="1"/>
</dbReference>
<dbReference type="InterPro" id="IPR003653">
    <property type="entry name" value="Peptidase_C48_C"/>
</dbReference>
<dbReference type="Gene3D" id="3.40.395.10">
    <property type="entry name" value="Adenoviral Proteinase, Chain A"/>
    <property type="match status" value="1"/>
</dbReference>
<dbReference type="EMBL" id="KQ474075">
    <property type="protein sequence ID" value="KPV77041.1"/>
    <property type="molecule type" value="Genomic_DNA"/>
</dbReference>
<keyword evidence="2" id="KW-0645">Protease</keyword>
<sequence>RPQFPKELSPGDAARVKAIFSTARYESSTPGAAASLKDLKRLQGLSWLNDELVNFVGVLINQRSDAADKVEAAGGSRGEGPTRLRKAFVFNTNFFTWYGDSGFAKVKRWTRRFDTFEKDIIIVPINHNNSHWCCAAVNLKLKRFEYYDSFGKPAAFVYERLRNWLVEEHRNRKKSEIDLSDWTDYWYEDVPQQQNVSDCGVFTVRPPSFSPSLSPDTH</sequence>
<evidence type="ECO:0000256" key="2">
    <source>
        <dbReference type="ARBA" id="ARBA00022670"/>
    </source>
</evidence>
<name>A0A194SCC1_RHOGW</name>